<reference evidence="1" key="1">
    <citation type="submission" date="2014-11" db="EMBL/GenBank/DDBJ databases">
        <authorList>
            <person name="Amaro Gonzalez C."/>
        </authorList>
    </citation>
    <scope>NUCLEOTIDE SEQUENCE</scope>
</reference>
<dbReference type="AlphaFoldDB" id="A0A0E9WFD6"/>
<dbReference type="EMBL" id="GBXM01020322">
    <property type="protein sequence ID" value="JAH88255.1"/>
    <property type="molecule type" value="Transcribed_RNA"/>
</dbReference>
<organism evidence="1">
    <name type="scientific">Anguilla anguilla</name>
    <name type="common">European freshwater eel</name>
    <name type="synonym">Muraena anguilla</name>
    <dbReference type="NCBI Taxonomy" id="7936"/>
    <lineage>
        <taxon>Eukaryota</taxon>
        <taxon>Metazoa</taxon>
        <taxon>Chordata</taxon>
        <taxon>Craniata</taxon>
        <taxon>Vertebrata</taxon>
        <taxon>Euteleostomi</taxon>
        <taxon>Actinopterygii</taxon>
        <taxon>Neopterygii</taxon>
        <taxon>Teleostei</taxon>
        <taxon>Anguilliformes</taxon>
        <taxon>Anguillidae</taxon>
        <taxon>Anguilla</taxon>
    </lineage>
</organism>
<sequence length="88" mass="10406">MSRKKAFRERQKRLYIHLHQIPLCYTTLARGKLRIHFNYSRLGTGCENWPFFNQQAQLTRFVLPSTMNRYAISQLGIPEQRFCSGVVS</sequence>
<name>A0A0E9WFD6_ANGAN</name>
<proteinExistence type="predicted"/>
<evidence type="ECO:0000313" key="1">
    <source>
        <dbReference type="EMBL" id="JAH88255.1"/>
    </source>
</evidence>
<protein>
    <submittedName>
        <fullName evidence="1">Uncharacterized protein</fullName>
    </submittedName>
</protein>
<reference evidence="1" key="2">
    <citation type="journal article" date="2015" name="Fish Shellfish Immunol.">
        <title>Early steps in the European eel (Anguilla anguilla)-Vibrio vulnificus interaction in the gills: Role of the RtxA13 toxin.</title>
        <authorList>
            <person name="Callol A."/>
            <person name="Pajuelo D."/>
            <person name="Ebbesson L."/>
            <person name="Teles M."/>
            <person name="MacKenzie S."/>
            <person name="Amaro C."/>
        </authorList>
    </citation>
    <scope>NUCLEOTIDE SEQUENCE</scope>
</reference>
<accession>A0A0E9WFD6</accession>